<keyword evidence="6" id="KW-0378">Hydrolase</keyword>
<evidence type="ECO:0000256" key="3">
    <source>
        <dbReference type="ARBA" id="ARBA00007353"/>
    </source>
</evidence>
<accession>A0A099I0M2</accession>
<protein>
    <recommendedName>
        <fullName evidence="11">Purine nucleoside phosphorylase</fullName>
    </recommendedName>
</protein>
<keyword evidence="5" id="KW-0479">Metal-binding</keyword>
<dbReference type="PANTHER" id="PTHR30616:SF2">
    <property type="entry name" value="PURINE NUCLEOSIDE PHOSPHORYLASE LACC1"/>
    <property type="match status" value="1"/>
</dbReference>
<dbReference type="GO" id="GO:0017061">
    <property type="term" value="F:S-methyl-5-thioadenosine phosphorylase activity"/>
    <property type="evidence" value="ECO:0007669"/>
    <property type="project" value="UniProtKB-EC"/>
</dbReference>
<dbReference type="InterPro" id="IPR003730">
    <property type="entry name" value="Cu_polyphenol_OxRdtase"/>
</dbReference>
<comment type="catalytic activity">
    <reaction evidence="10">
        <text>S-methyl-5'-thioadenosine + phosphate = 5-(methylsulfanyl)-alpha-D-ribose 1-phosphate + adenine</text>
        <dbReference type="Rhea" id="RHEA:11852"/>
        <dbReference type="ChEBI" id="CHEBI:16708"/>
        <dbReference type="ChEBI" id="CHEBI:17509"/>
        <dbReference type="ChEBI" id="CHEBI:43474"/>
        <dbReference type="ChEBI" id="CHEBI:58533"/>
        <dbReference type="EC" id="2.4.2.28"/>
    </reaction>
    <physiologicalReaction direction="left-to-right" evidence="10">
        <dbReference type="Rhea" id="RHEA:11853"/>
    </physiologicalReaction>
</comment>
<dbReference type="Gene3D" id="3.60.140.10">
    <property type="entry name" value="CNF1/YfiH-like putative cysteine hydrolases"/>
    <property type="match status" value="1"/>
</dbReference>
<evidence type="ECO:0000256" key="4">
    <source>
        <dbReference type="ARBA" id="ARBA00022679"/>
    </source>
</evidence>
<comment type="catalytic activity">
    <reaction evidence="8">
        <text>adenosine + H2O + H(+) = inosine + NH4(+)</text>
        <dbReference type="Rhea" id="RHEA:24408"/>
        <dbReference type="ChEBI" id="CHEBI:15377"/>
        <dbReference type="ChEBI" id="CHEBI:15378"/>
        <dbReference type="ChEBI" id="CHEBI:16335"/>
        <dbReference type="ChEBI" id="CHEBI:17596"/>
        <dbReference type="ChEBI" id="CHEBI:28938"/>
        <dbReference type="EC" id="3.5.4.4"/>
    </reaction>
    <physiologicalReaction direction="left-to-right" evidence="8">
        <dbReference type="Rhea" id="RHEA:24409"/>
    </physiologicalReaction>
</comment>
<dbReference type="RefSeq" id="WP_044908189.1">
    <property type="nucleotide sequence ID" value="NZ_JQIF01000131.1"/>
</dbReference>
<evidence type="ECO:0000313" key="12">
    <source>
        <dbReference type="EMBL" id="KGJ51275.1"/>
    </source>
</evidence>
<evidence type="ECO:0000256" key="6">
    <source>
        <dbReference type="ARBA" id="ARBA00022801"/>
    </source>
</evidence>
<dbReference type="InterPro" id="IPR038371">
    <property type="entry name" value="Cu_polyphenol_OxRdtase_sf"/>
</dbReference>
<proteinExistence type="inferred from homology"/>
<comment type="function">
    <text evidence="2">Purine nucleoside enzyme that catalyzes the phosphorolysis of adenosine and inosine nucleosides, yielding D-ribose 1-phosphate and the respective free bases, adenine and hypoxanthine. Also catalyzes the phosphorolysis of S-methyl-5'-thioadenosine into adenine and S-methyl-5-thio-alpha-D-ribose 1-phosphate. Also has adenosine deaminase activity.</text>
</comment>
<dbReference type="SUPFAM" id="SSF64438">
    <property type="entry name" value="CNF1/YfiH-like putative cysteine hydrolases"/>
    <property type="match status" value="1"/>
</dbReference>
<evidence type="ECO:0000256" key="1">
    <source>
        <dbReference type="ARBA" id="ARBA00000553"/>
    </source>
</evidence>
<dbReference type="PANTHER" id="PTHR30616">
    <property type="entry name" value="UNCHARACTERIZED PROTEIN YFIH"/>
    <property type="match status" value="1"/>
</dbReference>
<keyword evidence="7" id="KW-0862">Zinc</keyword>
<evidence type="ECO:0000256" key="2">
    <source>
        <dbReference type="ARBA" id="ARBA00003215"/>
    </source>
</evidence>
<sequence>MNYIQWNYEDDLLAGTTLRDPFLPENNNMALHACLRKEDVLNNRDTLSKALHIASSQWTFAMQTHSDHIHEVTAADAGRGYRVYEEGIADCDALYTKERNIAIGVFHADCVPVLLYDPFTGIIAAIHSGWQGTVQEITRKTVTLLMQKEHVDPAHLMAYIGPAIAYRSFEIQQDVIDRIRAMSFDTRDYLTMLPNGRAIADNKGLNMQMLLNLGVERDHITVNPNDTFLKNDAFFSYRREPACGRHLSFILRK</sequence>
<name>A0A099I0M2_CLOIN</name>
<dbReference type="GO" id="GO:0005507">
    <property type="term" value="F:copper ion binding"/>
    <property type="evidence" value="ECO:0007669"/>
    <property type="project" value="TreeGrafter"/>
</dbReference>
<comment type="similarity">
    <text evidence="3 11">Belongs to the purine nucleoside phosphorylase YfiH/LACC1 family.</text>
</comment>
<dbReference type="EMBL" id="JQIF01000131">
    <property type="protein sequence ID" value="KGJ51275.1"/>
    <property type="molecule type" value="Genomic_DNA"/>
</dbReference>
<dbReference type="NCBIfam" id="TIGR00726">
    <property type="entry name" value="peptidoglycan editing factor PgeF"/>
    <property type="match status" value="1"/>
</dbReference>
<evidence type="ECO:0000256" key="10">
    <source>
        <dbReference type="ARBA" id="ARBA00049893"/>
    </source>
</evidence>
<evidence type="ECO:0000256" key="9">
    <source>
        <dbReference type="ARBA" id="ARBA00048968"/>
    </source>
</evidence>
<evidence type="ECO:0000256" key="11">
    <source>
        <dbReference type="RuleBase" id="RU361274"/>
    </source>
</evidence>
<evidence type="ECO:0000256" key="8">
    <source>
        <dbReference type="ARBA" id="ARBA00047989"/>
    </source>
</evidence>
<gene>
    <name evidence="12" type="ORF">CIAN88_21640</name>
</gene>
<comment type="caution">
    <text evidence="12">The sequence shown here is derived from an EMBL/GenBank/DDBJ whole genome shotgun (WGS) entry which is preliminary data.</text>
</comment>
<evidence type="ECO:0000313" key="13">
    <source>
        <dbReference type="Proteomes" id="UP000030008"/>
    </source>
</evidence>
<dbReference type="CDD" id="cd16833">
    <property type="entry name" value="YfiH"/>
    <property type="match status" value="1"/>
</dbReference>
<comment type="catalytic activity">
    <reaction evidence="9">
        <text>adenosine + phosphate = alpha-D-ribose 1-phosphate + adenine</text>
        <dbReference type="Rhea" id="RHEA:27642"/>
        <dbReference type="ChEBI" id="CHEBI:16335"/>
        <dbReference type="ChEBI" id="CHEBI:16708"/>
        <dbReference type="ChEBI" id="CHEBI:43474"/>
        <dbReference type="ChEBI" id="CHEBI:57720"/>
        <dbReference type="EC" id="2.4.2.1"/>
    </reaction>
    <physiologicalReaction direction="left-to-right" evidence="9">
        <dbReference type="Rhea" id="RHEA:27643"/>
    </physiologicalReaction>
</comment>
<dbReference type="GO" id="GO:0016787">
    <property type="term" value="F:hydrolase activity"/>
    <property type="evidence" value="ECO:0007669"/>
    <property type="project" value="UniProtKB-KW"/>
</dbReference>
<organism evidence="12 13">
    <name type="scientific">Clostridium innocuum</name>
    <dbReference type="NCBI Taxonomy" id="1522"/>
    <lineage>
        <taxon>Bacteria</taxon>
        <taxon>Bacillati</taxon>
        <taxon>Bacillota</taxon>
        <taxon>Clostridia</taxon>
        <taxon>Eubacteriales</taxon>
        <taxon>Clostridiaceae</taxon>
        <taxon>Clostridium</taxon>
    </lineage>
</organism>
<dbReference type="Proteomes" id="UP000030008">
    <property type="component" value="Unassembled WGS sequence"/>
</dbReference>
<dbReference type="AlphaFoldDB" id="A0A099I0M2"/>
<dbReference type="InterPro" id="IPR011324">
    <property type="entry name" value="Cytotoxic_necrot_fac-like_cat"/>
</dbReference>
<comment type="catalytic activity">
    <reaction evidence="1">
        <text>inosine + phosphate = alpha-D-ribose 1-phosphate + hypoxanthine</text>
        <dbReference type="Rhea" id="RHEA:27646"/>
        <dbReference type="ChEBI" id="CHEBI:17368"/>
        <dbReference type="ChEBI" id="CHEBI:17596"/>
        <dbReference type="ChEBI" id="CHEBI:43474"/>
        <dbReference type="ChEBI" id="CHEBI:57720"/>
        <dbReference type="EC" id="2.4.2.1"/>
    </reaction>
    <physiologicalReaction direction="left-to-right" evidence="1">
        <dbReference type="Rhea" id="RHEA:27647"/>
    </physiologicalReaction>
</comment>
<evidence type="ECO:0000256" key="7">
    <source>
        <dbReference type="ARBA" id="ARBA00022833"/>
    </source>
</evidence>
<reference evidence="12 13" key="1">
    <citation type="submission" date="2014-08" db="EMBL/GenBank/DDBJ databases">
        <title>Clostridium innocuum, an unnegligible vancomycin-resistant pathogen causing extra-intestinal infections.</title>
        <authorList>
            <person name="Feng Y."/>
            <person name="Chiu C.-H."/>
        </authorList>
    </citation>
    <scope>NUCLEOTIDE SEQUENCE [LARGE SCALE GENOMIC DNA]</scope>
    <source>
        <strain evidence="12 13">AN88</strain>
    </source>
</reference>
<evidence type="ECO:0000256" key="5">
    <source>
        <dbReference type="ARBA" id="ARBA00022723"/>
    </source>
</evidence>
<keyword evidence="4" id="KW-0808">Transferase</keyword>
<dbReference type="Pfam" id="PF02578">
    <property type="entry name" value="Cu-oxidase_4"/>
    <property type="match status" value="1"/>
</dbReference>